<organism evidence="2">
    <name type="scientific">marine metagenome</name>
    <dbReference type="NCBI Taxonomy" id="408172"/>
    <lineage>
        <taxon>unclassified sequences</taxon>
        <taxon>metagenomes</taxon>
        <taxon>ecological metagenomes</taxon>
    </lineage>
</organism>
<accession>A0A382KM90</accession>
<feature type="transmembrane region" description="Helical" evidence="1">
    <location>
        <begin position="12"/>
        <end position="43"/>
    </location>
</feature>
<feature type="non-terminal residue" evidence="2">
    <location>
        <position position="1"/>
    </location>
</feature>
<proteinExistence type="predicted"/>
<reference evidence="2" key="1">
    <citation type="submission" date="2018-05" db="EMBL/GenBank/DDBJ databases">
        <authorList>
            <person name="Lanie J.A."/>
            <person name="Ng W.-L."/>
            <person name="Kazmierczak K.M."/>
            <person name="Andrzejewski T.M."/>
            <person name="Davidsen T.M."/>
            <person name="Wayne K.J."/>
            <person name="Tettelin H."/>
            <person name="Glass J.I."/>
            <person name="Rusch D."/>
            <person name="Podicherti R."/>
            <person name="Tsui H.-C.T."/>
            <person name="Winkler M.E."/>
        </authorList>
    </citation>
    <scope>NUCLEOTIDE SEQUENCE</scope>
</reference>
<dbReference type="AlphaFoldDB" id="A0A382KM90"/>
<protein>
    <submittedName>
        <fullName evidence="2">Uncharacterized protein</fullName>
    </submittedName>
</protein>
<name>A0A382KM90_9ZZZZ</name>
<evidence type="ECO:0000256" key="1">
    <source>
        <dbReference type="SAM" id="Phobius"/>
    </source>
</evidence>
<gene>
    <name evidence="2" type="ORF">METZ01_LOCUS278454</name>
</gene>
<keyword evidence="1" id="KW-1133">Transmembrane helix</keyword>
<dbReference type="EMBL" id="UINC01081594">
    <property type="protein sequence ID" value="SVC25600.1"/>
    <property type="molecule type" value="Genomic_DNA"/>
</dbReference>
<sequence length="52" mass="5514">VRRSVVGPLVAALLLAGIIAAGFASIGAAVFLVVVAGFSWLMATWSDRYHRR</sequence>
<evidence type="ECO:0000313" key="2">
    <source>
        <dbReference type="EMBL" id="SVC25600.1"/>
    </source>
</evidence>
<keyword evidence="1" id="KW-0472">Membrane</keyword>
<keyword evidence="1" id="KW-0812">Transmembrane</keyword>